<reference evidence="13 14" key="1">
    <citation type="journal article" date="2016" name="Nat. Commun.">
        <title>Thousands of microbial genomes shed light on interconnected biogeochemical processes in an aquifer system.</title>
        <authorList>
            <person name="Anantharaman K."/>
            <person name="Brown C.T."/>
            <person name="Hug L.A."/>
            <person name="Sharon I."/>
            <person name="Castelle C.J."/>
            <person name="Probst A.J."/>
            <person name="Thomas B.C."/>
            <person name="Singh A."/>
            <person name="Wilkins M.J."/>
            <person name="Karaoz U."/>
            <person name="Brodie E.L."/>
            <person name="Williams K.H."/>
            <person name="Hubbard S.S."/>
            <person name="Banfield J.F."/>
        </authorList>
    </citation>
    <scope>NUCLEOTIDE SEQUENCE [LARGE SCALE GENOMIC DNA]</scope>
</reference>
<evidence type="ECO:0000256" key="7">
    <source>
        <dbReference type="ARBA" id="ARBA00023239"/>
    </source>
</evidence>
<dbReference type="PROSITE" id="PS51273">
    <property type="entry name" value="GATASE_TYPE_1"/>
    <property type="match status" value="1"/>
</dbReference>
<name>A0A1G2MNJ9_9BACT</name>
<dbReference type="STRING" id="1802306.A3C72_01745"/>
<accession>A0A1G2MNJ9</accession>
<feature type="active site" evidence="10 11">
    <location>
        <position position="189"/>
    </location>
</feature>
<evidence type="ECO:0000313" key="14">
    <source>
        <dbReference type="Proteomes" id="UP000177130"/>
    </source>
</evidence>
<comment type="subunit">
    <text evidence="2 10">Heterodimer of HisH and HisF.</text>
</comment>
<dbReference type="CDD" id="cd01748">
    <property type="entry name" value="GATase1_IGP_Synthase"/>
    <property type="match status" value="1"/>
</dbReference>
<gene>
    <name evidence="10" type="primary">hisH</name>
    <name evidence="13" type="ORF">A3C72_01745</name>
</gene>
<dbReference type="NCBIfam" id="TIGR01855">
    <property type="entry name" value="IMP_synth_hisH"/>
    <property type="match status" value="1"/>
</dbReference>
<comment type="catalytic activity">
    <reaction evidence="8 10">
        <text>5-[(5-phospho-1-deoxy-D-ribulos-1-ylimino)methylamino]-1-(5-phospho-beta-D-ribosyl)imidazole-4-carboxamide + L-glutamine = D-erythro-1-(imidazol-4-yl)glycerol 3-phosphate + 5-amino-1-(5-phospho-beta-D-ribosyl)imidazole-4-carboxamide + L-glutamate + H(+)</text>
        <dbReference type="Rhea" id="RHEA:24793"/>
        <dbReference type="ChEBI" id="CHEBI:15378"/>
        <dbReference type="ChEBI" id="CHEBI:29985"/>
        <dbReference type="ChEBI" id="CHEBI:58278"/>
        <dbReference type="ChEBI" id="CHEBI:58359"/>
        <dbReference type="ChEBI" id="CHEBI:58475"/>
        <dbReference type="ChEBI" id="CHEBI:58525"/>
        <dbReference type="EC" id="4.3.2.10"/>
    </reaction>
</comment>
<dbReference type="GO" id="GO:0005737">
    <property type="term" value="C:cytoplasm"/>
    <property type="evidence" value="ECO:0007669"/>
    <property type="project" value="UniProtKB-SubCell"/>
</dbReference>
<comment type="pathway">
    <text evidence="1 10">Amino-acid biosynthesis; L-histidine biosynthesis; L-histidine from 5-phospho-alpha-D-ribose 1-diphosphate: step 5/9.</text>
</comment>
<dbReference type="UniPathway" id="UPA00031">
    <property type="reaction ID" value="UER00010"/>
</dbReference>
<dbReference type="InterPro" id="IPR029062">
    <property type="entry name" value="Class_I_gatase-like"/>
</dbReference>
<comment type="catalytic activity">
    <reaction evidence="9 10">
        <text>L-glutamine + H2O = L-glutamate + NH4(+)</text>
        <dbReference type="Rhea" id="RHEA:15889"/>
        <dbReference type="ChEBI" id="CHEBI:15377"/>
        <dbReference type="ChEBI" id="CHEBI:28938"/>
        <dbReference type="ChEBI" id="CHEBI:29985"/>
        <dbReference type="ChEBI" id="CHEBI:58359"/>
        <dbReference type="EC" id="3.5.1.2"/>
    </reaction>
</comment>
<dbReference type="EC" id="3.5.1.2" evidence="10"/>
<dbReference type="EMBL" id="MHRK01000008">
    <property type="protein sequence ID" value="OHA24601.1"/>
    <property type="molecule type" value="Genomic_DNA"/>
</dbReference>
<evidence type="ECO:0000256" key="11">
    <source>
        <dbReference type="PIRSR" id="PIRSR000495-1"/>
    </source>
</evidence>
<dbReference type="GO" id="GO:0000107">
    <property type="term" value="F:imidazoleglycerol-phosphate synthase activity"/>
    <property type="evidence" value="ECO:0007669"/>
    <property type="project" value="UniProtKB-UniRule"/>
</dbReference>
<dbReference type="PANTHER" id="PTHR42701:SF1">
    <property type="entry name" value="IMIDAZOLE GLYCEROL PHOSPHATE SYNTHASE SUBUNIT HISH"/>
    <property type="match status" value="1"/>
</dbReference>
<dbReference type="Gene3D" id="3.40.50.880">
    <property type="match status" value="1"/>
</dbReference>
<evidence type="ECO:0000256" key="2">
    <source>
        <dbReference type="ARBA" id="ARBA00011152"/>
    </source>
</evidence>
<feature type="active site" description="Nucleophile" evidence="10 11">
    <location>
        <position position="88"/>
    </location>
</feature>
<dbReference type="GO" id="GO:0000105">
    <property type="term" value="P:L-histidine biosynthetic process"/>
    <property type="evidence" value="ECO:0007669"/>
    <property type="project" value="UniProtKB-UniRule"/>
</dbReference>
<dbReference type="GO" id="GO:0016829">
    <property type="term" value="F:lyase activity"/>
    <property type="evidence" value="ECO:0007669"/>
    <property type="project" value="UniProtKB-KW"/>
</dbReference>
<keyword evidence="6 10" id="KW-0368">Histidine biosynthesis</keyword>
<evidence type="ECO:0000256" key="8">
    <source>
        <dbReference type="ARBA" id="ARBA00047838"/>
    </source>
</evidence>
<keyword evidence="7 10" id="KW-0456">Lyase</keyword>
<evidence type="ECO:0000256" key="3">
    <source>
        <dbReference type="ARBA" id="ARBA00022605"/>
    </source>
</evidence>
<dbReference type="InterPro" id="IPR010139">
    <property type="entry name" value="Imidazole-glycPsynth_HisH"/>
</dbReference>
<sequence>MLNVKPGKTVAIVDYGMGNCGSVVNAVSALGVEYTLSSKMYDLEKATHIILPGVGSFDQCMKNLDKNGLVGVLNKEVITNKKSYLGICLGMQILAEYGLEGRKTPGLGWIKGKTDKMNVGKLPLPHVGWNDVKVEKESLFEGIKDPIFYFVHSYSLEPSDRKAISGTTDYGGDFVSAVETKNIFGVQFHPEKSQHAGLKLLENFLNK</sequence>
<comment type="function">
    <text evidence="10">IGPS catalyzes the conversion of PRFAR and glutamine to IGP, AICAR and glutamate. The HisH subunit catalyzes the hydrolysis of glutamine to glutamate and ammonia as part of the synthesis of IGP and AICAR. The resulting ammonia molecule is channeled to the active site of HisF.</text>
</comment>
<evidence type="ECO:0000256" key="10">
    <source>
        <dbReference type="HAMAP-Rule" id="MF_00278"/>
    </source>
</evidence>
<keyword evidence="3 10" id="KW-0028">Amino-acid biosynthesis</keyword>
<dbReference type="SUPFAM" id="SSF52317">
    <property type="entry name" value="Class I glutamine amidotransferase-like"/>
    <property type="match status" value="1"/>
</dbReference>
<dbReference type="HAMAP" id="MF_00278">
    <property type="entry name" value="HisH"/>
    <property type="match status" value="1"/>
</dbReference>
<keyword evidence="4 10" id="KW-0378">Hydrolase</keyword>
<dbReference type="InterPro" id="IPR017926">
    <property type="entry name" value="GATASE"/>
</dbReference>
<dbReference type="GO" id="GO:0004359">
    <property type="term" value="F:glutaminase activity"/>
    <property type="evidence" value="ECO:0007669"/>
    <property type="project" value="UniProtKB-EC"/>
</dbReference>
<evidence type="ECO:0000259" key="12">
    <source>
        <dbReference type="Pfam" id="PF00117"/>
    </source>
</evidence>
<protein>
    <recommendedName>
        <fullName evidence="10">Imidazole glycerol phosphate synthase subunit HisH</fullName>
        <ecNumber evidence="10">4.3.2.10</ecNumber>
    </recommendedName>
    <alternativeName>
        <fullName evidence="10">IGP synthase glutaminase subunit</fullName>
        <ecNumber evidence="10">3.5.1.2</ecNumber>
    </alternativeName>
    <alternativeName>
        <fullName evidence="10">IGP synthase subunit HisH</fullName>
    </alternativeName>
    <alternativeName>
        <fullName evidence="10">ImGP synthase subunit HisH</fullName>
        <shortName evidence="10">IGPS subunit HisH</shortName>
    </alternativeName>
</protein>
<feature type="active site" evidence="10 11">
    <location>
        <position position="191"/>
    </location>
</feature>
<proteinExistence type="inferred from homology"/>
<keyword evidence="5 10" id="KW-0315">Glutamine amidotransferase</keyword>
<evidence type="ECO:0000256" key="9">
    <source>
        <dbReference type="ARBA" id="ARBA00049534"/>
    </source>
</evidence>
<comment type="subcellular location">
    <subcellularLocation>
        <location evidence="10">Cytoplasm</location>
    </subcellularLocation>
</comment>
<dbReference type="EC" id="4.3.2.10" evidence="10"/>
<evidence type="ECO:0000256" key="1">
    <source>
        <dbReference type="ARBA" id="ARBA00005091"/>
    </source>
</evidence>
<evidence type="ECO:0000256" key="4">
    <source>
        <dbReference type="ARBA" id="ARBA00022801"/>
    </source>
</evidence>
<dbReference type="PANTHER" id="PTHR42701">
    <property type="entry name" value="IMIDAZOLE GLYCEROL PHOSPHATE SYNTHASE SUBUNIT HISH"/>
    <property type="match status" value="1"/>
</dbReference>
<evidence type="ECO:0000256" key="5">
    <source>
        <dbReference type="ARBA" id="ARBA00022962"/>
    </source>
</evidence>
<comment type="caution">
    <text evidence="13">The sequence shown here is derived from an EMBL/GenBank/DDBJ whole genome shotgun (WGS) entry which is preliminary data.</text>
</comment>
<keyword evidence="10" id="KW-0963">Cytoplasm</keyword>
<organism evidence="13 14">
    <name type="scientific">Candidatus Taylorbacteria bacterium RIFCSPHIGHO2_02_FULL_43_32b</name>
    <dbReference type="NCBI Taxonomy" id="1802306"/>
    <lineage>
        <taxon>Bacteria</taxon>
        <taxon>Candidatus Tayloriibacteriota</taxon>
    </lineage>
</organism>
<keyword evidence="13" id="KW-0808">Transferase</keyword>
<evidence type="ECO:0000313" key="13">
    <source>
        <dbReference type="EMBL" id="OHA24601.1"/>
    </source>
</evidence>
<dbReference type="Pfam" id="PF00117">
    <property type="entry name" value="GATase"/>
    <property type="match status" value="1"/>
</dbReference>
<evidence type="ECO:0000256" key="6">
    <source>
        <dbReference type="ARBA" id="ARBA00023102"/>
    </source>
</evidence>
<dbReference type="AlphaFoldDB" id="A0A1G2MNJ9"/>
<dbReference type="Proteomes" id="UP000177130">
    <property type="component" value="Unassembled WGS sequence"/>
</dbReference>
<feature type="domain" description="Glutamine amidotransferase" evidence="12">
    <location>
        <begin position="12"/>
        <end position="205"/>
    </location>
</feature>
<dbReference type="PIRSF" id="PIRSF000495">
    <property type="entry name" value="Amidotransf_hisH"/>
    <property type="match status" value="1"/>
</dbReference>